<dbReference type="RefSeq" id="WP_148809350.1">
    <property type="nucleotide sequence ID" value="NZ_CP042243.1"/>
</dbReference>
<accession>A0A5C0SCE1</accession>
<dbReference type="EMBL" id="CP042243">
    <property type="protein sequence ID" value="QEK12195.1"/>
    <property type="molecule type" value="Genomic_DNA"/>
</dbReference>
<dbReference type="GO" id="GO:0051537">
    <property type="term" value="F:2 iron, 2 sulfur cluster binding"/>
    <property type="evidence" value="ECO:0007669"/>
    <property type="project" value="InterPro"/>
</dbReference>
<evidence type="ECO:0008006" key="3">
    <source>
        <dbReference type="Google" id="ProtNLM"/>
    </source>
</evidence>
<dbReference type="InterPro" id="IPR006058">
    <property type="entry name" value="2Fe2S_fd_BS"/>
</dbReference>
<keyword evidence="2" id="KW-1185">Reference proteome</keyword>
<protein>
    <recommendedName>
        <fullName evidence="3">Dihydroorotate dehydrogenase electron transfer subunit iron-sulphur cluster binding domain-containing protein</fullName>
    </recommendedName>
</protein>
<organism evidence="1 2">
    <name type="scientific">Crassaminicella thermophila</name>
    <dbReference type="NCBI Taxonomy" id="2599308"/>
    <lineage>
        <taxon>Bacteria</taxon>
        <taxon>Bacillati</taxon>
        <taxon>Bacillota</taxon>
        <taxon>Clostridia</taxon>
        <taxon>Eubacteriales</taxon>
        <taxon>Clostridiaceae</taxon>
        <taxon>Crassaminicella</taxon>
    </lineage>
</organism>
<dbReference type="OrthoDB" id="9775084at2"/>
<dbReference type="InterPro" id="IPR036010">
    <property type="entry name" value="2Fe-2S_ferredoxin-like_sf"/>
</dbReference>
<gene>
    <name evidence="1" type="ORF">FQB35_07300</name>
</gene>
<dbReference type="KEGG" id="crs:FQB35_07300"/>
<evidence type="ECO:0000313" key="2">
    <source>
        <dbReference type="Proteomes" id="UP000324646"/>
    </source>
</evidence>
<name>A0A5C0SCE1_CRATE</name>
<sequence length="100" mass="11253">MIQLNLREEKGLNEFRNILVRRKYDLIYSAGSDKFHGIIRKEINSLNKGVKFVITNNSKICCGEGVCGSCTCKTKGGNVIKMCKSQLEVKELLEGRNVND</sequence>
<dbReference type="AlphaFoldDB" id="A0A5C0SCE1"/>
<dbReference type="SUPFAM" id="SSF54292">
    <property type="entry name" value="2Fe-2S ferredoxin-like"/>
    <property type="match status" value="1"/>
</dbReference>
<evidence type="ECO:0000313" key="1">
    <source>
        <dbReference type="EMBL" id="QEK12195.1"/>
    </source>
</evidence>
<reference evidence="1 2" key="1">
    <citation type="submission" date="2019-07" db="EMBL/GenBank/DDBJ databases">
        <title>Complete genome of Crassaminicella thermophila SY095.</title>
        <authorList>
            <person name="Li X."/>
        </authorList>
    </citation>
    <scope>NUCLEOTIDE SEQUENCE [LARGE SCALE GENOMIC DNA]</scope>
    <source>
        <strain evidence="1 2">SY095</strain>
    </source>
</reference>
<dbReference type="Proteomes" id="UP000324646">
    <property type="component" value="Chromosome"/>
</dbReference>
<proteinExistence type="predicted"/>
<dbReference type="PROSITE" id="PS00197">
    <property type="entry name" value="2FE2S_FER_1"/>
    <property type="match status" value="1"/>
</dbReference>